<protein>
    <submittedName>
        <fullName evidence="1">Uncharacterized protein</fullName>
    </submittedName>
</protein>
<evidence type="ECO:0000313" key="2">
    <source>
        <dbReference type="EMBL" id="QJA92712.1"/>
    </source>
</evidence>
<name>A0A6M3JI51_9ZZZZ</name>
<organism evidence="1">
    <name type="scientific">viral metagenome</name>
    <dbReference type="NCBI Taxonomy" id="1070528"/>
    <lineage>
        <taxon>unclassified sequences</taxon>
        <taxon>metagenomes</taxon>
        <taxon>organismal metagenomes</taxon>
    </lineage>
</organism>
<reference evidence="1" key="1">
    <citation type="submission" date="2020-03" db="EMBL/GenBank/DDBJ databases">
        <title>The deep terrestrial virosphere.</title>
        <authorList>
            <person name="Holmfeldt K."/>
            <person name="Nilsson E."/>
            <person name="Simone D."/>
            <person name="Lopez-Fernandez M."/>
            <person name="Wu X."/>
            <person name="de Brujin I."/>
            <person name="Lundin D."/>
            <person name="Andersson A."/>
            <person name="Bertilsson S."/>
            <person name="Dopson M."/>
        </authorList>
    </citation>
    <scope>NUCLEOTIDE SEQUENCE</scope>
    <source>
        <strain evidence="1">MM415A06293</strain>
        <strain evidence="2">MM415B04506</strain>
    </source>
</reference>
<gene>
    <name evidence="1" type="ORF">MM415A06293_0008</name>
    <name evidence="2" type="ORF">MM415B04506_0007</name>
</gene>
<dbReference type="EMBL" id="MT141624">
    <property type="protein sequence ID" value="QJA68517.1"/>
    <property type="molecule type" value="Genomic_DNA"/>
</dbReference>
<proteinExistence type="predicted"/>
<evidence type="ECO:0000313" key="1">
    <source>
        <dbReference type="EMBL" id="QJA68517.1"/>
    </source>
</evidence>
<accession>A0A6M3JI51</accession>
<dbReference type="AlphaFoldDB" id="A0A6M3JI51"/>
<dbReference type="EMBL" id="MT143090">
    <property type="protein sequence ID" value="QJA92712.1"/>
    <property type="molecule type" value="Genomic_DNA"/>
</dbReference>
<sequence>MTDTSIDDLSGEQLVEAVVVEVCGAVESSKIDLVQERTWRMPDKTMWRKAYYHPDRDIAQAIAAAEYLQATRDVYWYIDRDARSEGCDVTCIVSDSFNDNRAEVTIRKAGGIEDIAAALSRACVAYVRAVKAKDGERCAP</sequence>